<sequence>MTELFITTRYRDLQNPQHLHGNPLITFLLMSEVPRWLAVHVLVITTLSMSVITLAALYHKEGFSVSSFIILGNGADLKDSVIIIHNYIVVLATCKSQINRNYFRQIGFELVGAVRPTEMRTNDLIYCFHTKQRVLLNGDVGCWPAIRGKRFNTDAIFGS</sequence>
<feature type="transmembrane region" description="Helical" evidence="1">
    <location>
        <begin position="37"/>
        <end position="58"/>
    </location>
</feature>
<dbReference type="Proteomes" id="UP001054837">
    <property type="component" value="Unassembled WGS sequence"/>
</dbReference>
<keyword evidence="1" id="KW-0472">Membrane</keyword>
<gene>
    <name evidence="2" type="ORF">CDAR_538291</name>
</gene>
<organism evidence="2 3">
    <name type="scientific">Caerostris darwini</name>
    <dbReference type="NCBI Taxonomy" id="1538125"/>
    <lineage>
        <taxon>Eukaryota</taxon>
        <taxon>Metazoa</taxon>
        <taxon>Ecdysozoa</taxon>
        <taxon>Arthropoda</taxon>
        <taxon>Chelicerata</taxon>
        <taxon>Arachnida</taxon>
        <taxon>Araneae</taxon>
        <taxon>Araneomorphae</taxon>
        <taxon>Entelegynae</taxon>
        <taxon>Araneoidea</taxon>
        <taxon>Araneidae</taxon>
        <taxon>Caerostris</taxon>
    </lineage>
</organism>
<keyword evidence="1" id="KW-1133">Transmembrane helix</keyword>
<dbReference type="EMBL" id="BPLQ01011087">
    <property type="protein sequence ID" value="GIY55502.1"/>
    <property type="molecule type" value="Genomic_DNA"/>
</dbReference>
<evidence type="ECO:0000256" key="1">
    <source>
        <dbReference type="SAM" id="Phobius"/>
    </source>
</evidence>
<dbReference type="AlphaFoldDB" id="A0AAV4UCK3"/>
<reference evidence="2 3" key="1">
    <citation type="submission" date="2021-06" db="EMBL/GenBank/DDBJ databases">
        <title>Caerostris darwini draft genome.</title>
        <authorList>
            <person name="Kono N."/>
            <person name="Arakawa K."/>
        </authorList>
    </citation>
    <scope>NUCLEOTIDE SEQUENCE [LARGE SCALE GENOMIC DNA]</scope>
</reference>
<accession>A0AAV4UCK3</accession>
<keyword evidence="1" id="KW-0812">Transmembrane</keyword>
<evidence type="ECO:0000313" key="2">
    <source>
        <dbReference type="EMBL" id="GIY55502.1"/>
    </source>
</evidence>
<proteinExistence type="predicted"/>
<keyword evidence="3" id="KW-1185">Reference proteome</keyword>
<name>A0AAV4UCK3_9ARAC</name>
<protein>
    <submittedName>
        <fullName evidence="2">Uncharacterized protein</fullName>
    </submittedName>
</protein>
<comment type="caution">
    <text evidence="2">The sequence shown here is derived from an EMBL/GenBank/DDBJ whole genome shotgun (WGS) entry which is preliminary data.</text>
</comment>
<evidence type="ECO:0000313" key="3">
    <source>
        <dbReference type="Proteomes" id="UP001054837"/>
    </source>
</evidence>